<dbReference type="AlphaFoldDB" id="A0A2D2AJ81"/>
<proteinExistence type="predicted"/>
<geneLocation type="mitochondrion" evidence="3"/>
<accession>A0A2D2AJ81</accession>
<evidence type="ECO:0000256" key="1">
    <source>
        <dbReference type="SAM" id="MobiDB-lite"/>
    </source>
</evidence>
<evidence type="ECO:0000313" key="2">
    <source>
        <dbReference type="EMBL" id="ATQ37163.1"/>
    </source>
</evidence>
<feature type="compositionally biased region" description="Polar residues" evidence="1">
    <location>
        <begin position="88"/>
        <end position="109"/>
    </location>
</feature>
<gene>
    <name evidence="3" type="primary">orf213</name>
</gene>
<feature type="compositionally biased region" description="Gly residues" evidence="1">
    <location>
        <begin position="140"/>
        <end position="171"/>
    </location>
</feature>
<dbReference type="EMBL" id="MF595868">
    <property type="protein sequence ID" value="ATQ37163.1"/>
    <property type="molecule type" value="Genomic_DNA"/>
</dbReference>
<feature type="region of interest" description="Disordered" evidence="1">
    <location>
        <begin position="1"/>
        <end position="185"/>
    </location>
</feature>
<organism evidence="3">
    <name type="scientific">Colletotrichum lindemuthianum</name>
    <name type="common">Bean anthracnose fungus</name>
    <name type="synonym">Glomerella lindemuthiana</name>
    <dbReference type="NCBI Taxonomy" id="290576"/>
    <lineage>
        <taxon>Eukaryota</taxon>
        <taxon>Fungi</taxon>
        <taxon>Dikarya</taxon>
        <taxon>Ascomycota</taxon>
        <taxon>Pezizomycotina</taxon>
        <taxon>Sordariomycetes</taxon>
        <taxon>Hypocreomycetidae</taxon>
        <taxon>Glomerellales</taxon>
        <taxon>Glomerellaceae</taxon>
        <taxon>Colletotrichum</taxon>
        <taxon>Colletotrichum orbiculare species complex</taxon>
    </lineage>
</organism>
<reference evidence="3" key="1">
    <citation type="submission" date="2017-08" db="EMBL/GenBank/DDBJ databases">
        <title>Comparative analysis of the mitochondrial genome of the fungus Colletotrichum lindemuthianum, the causal agent of anthracnose in common beans.</title>
        <authorList>
            <person name="Queiroz C.B."/>
            <person name="Santana M.F."/>
            <person name="Vidigal P.M.P."/>
            <person name="Queiroz M.V."/>
        </authorList>
    </citation>
    <scope>NUCLEOTIDE SEQUENCE</scope>
    <source>
        <strain evidence="2">83.501</strain>
        <strain evidence="3">89 A2 2-3</strain>
    </source>
</reference>
<keyword evidence="3" id="KW-0496">Mitochondrion</keyword>
<feature type="compositionally biased region" description="Low complexity" evidence="1">
    <location>
        <begin position="54"/>
        <end position="79"/>
    </location>
</feature>
<evidence type="ECO:0000313" key="3">
    <source>
        <dbReference type="EMBL" id="ATQ37185.1"/>
    </source>
</evidence>
<protein>
    <submittedName>
        <fullName evidence="3">Uncharacterized protein</fullName>
    </submittedName>
</protein>
<sequence>MRDQERVYEESIEFGGRQFADSASDRGYDSAIGSTGEYEVSPSPGIYSASPAANSEGGSNQNSSNISGIYSASPEANSPNPNPVGIGDSTSNHNSPPQNYENPNVSAETSSHKRKHSDMELGPNKRLDFSDSSDDENNNGKGGPGGFSGGGPGGPGPSDGPSDGGPGGPGPSDGPASSLKTMVTEEQLGSPIDFVIELEENTCIYEDFYDDMF</sequence>
<name>A0A2D2AJ81_COLLN</name>
<feature type="compositionally biased region" description="Basic and acidic residues" evidence="1">
    <location>
        <begin position="117"/>
        <end position="129"/>
    </location>
</feature>
<dbReference type="EMBL" id="MF595869">
    <property type="protein sequence ID" value="ATQ37185.1"/>
    <property type="molecule type" value="Genomic_DNA"/>
</dbReference>